<feature type="domain" description="Sugar-binding" evidence="5">
    <location>
        <begin position="90"/>
        <end position="336"/>
    </location>
</feature>
<comment type="similarity">
    <text evidence="1">Belongs to the SorC transcriptional regulatory family.</text>
</comment>
<dbReference type="AlphaFoldDB" id="A0A939KKG2"/>
<dbReference type="Gene3D" id="3.40.50.1360">
    <property type="match status" value="1"/>
</dbReference>
<dbReference type="PANTHER" id="PTHR34294:SF5">
    <property type="entry name" value="CENTRAL GLYCOLYTIC GENES REGULATOR"/>
    <property type="match status" value="1"/>
</dbReference>
<evidence type="ECO:0000256" key="3">
    <source>
        <dbReference type="ARBA" id="ARBA00023125"/>
    </source>
</evidence>
<dbReference type="Pfam" id="PF04198">
    <property type="entry name" value="Sugar-bind"/>
    <property type="match status" value="1"/>
</dbReference>
<dbReference type="SUPFAM" id="SSF100950">
    <property type="entry name" value="NagB/RpiA/CoA transferase-like"/>
    <property type="match status" value="1"/>
</dbReference>
<feature type="domain" description="CggR N-terminal DNA binding" evidence="6">
    <location>
        <begin position="19"/>
        <end position="87"/>
    </location>
</feature>
<name>A0A939KKG2_9CLOT</name>
<dbReference type="InterPro" id="IPR036390">
    <property type="entry name" value="WH_DNA-bd_sf"/>
</dbReference>
<dbReference type="InterPro" id="IPR036388">
    <property type="entry name" value="WH-like_DNA-bd_sf"/>
</dbReference>
<dbReference type="InterPro" id="IPR051054">
    <property type="entry name" value="SorC_transcr_regulators"/>
</dbReference>
<dbReference type="PANTHER" id="PTHR34294">
    <property type="entry name" value="TRANSCRIPTIONAL REGULATOR-RELATED"/>
    <property type="match status" value="1"/>
</dbReference>
<keyword evidence="2" id="KW-0805">Transcription regulation</keyword>
<evidence type="ECO:0000313" key="8">
    <source>
        <dbReference type="Proteomes" id="UP000664218"/>
    </source>
</evidence>
<dbReference type="GO" id="GO:0003677">
    <property type="term" value="F:DNA binding"/>
    <property type="evidence" value="ECO:0007669"/>
    <property type="project" value="UniProtKB-KW"/>
</dbReference>
<dbReference type="InterPro" id="IPR048715">
    <property type="entry name" value="CggR_N"/>
</dbReference>
<dbReference type="InterPro" id="IPR037171">
    <property type="entry name" value="NagB/RpiA_transferase-like"/>
</dbReference>
<dbReference type="InterPro" id="IPR007324">
    <property type="entry name" value="Sugar-bd_dom_put"/>
</dbReference>
<keyword evidence="8" id="KW-1185">Reference proteome</keyword>
<dbReference type="GO" id="GO:0030246">
    <property type="term" value="F:carbohydrate binding"/>
    <property type="evidence" value="ECO:0007669"/>
    <property type="project" value="InterPro"/>
</dbReference>
<protein>
    <submittedName>
        <fullName evidence="7">Sugar-binding transcriptional regulator</fullName>
    </submittedName>
</protein>
<evidence type="ECO:0000259" key="5">
    <source>
        <dbReference type="Pfam" id="PF04198"/>
    </source>
</evidence>
<sequence>MNSFLKIQQKIIPEATALLERRYNILRTIFNHQPIGRRTLSQKLELGERIVRGDLDFFKSMDFIDVSIPGVTLTDKGIEMLSNLRELVSQIKGLDDMESILKRELGYKKIIVVPGDSDKDPNVKKELGNVAALYLSSVIRHKDIIALTGGSTIKEMVNSFPKMDFRDNLIVPARGSLGRIIDIQSNNVVAALAEKVGANYKLLNVPDNLSNESLEVLLKEKEIREVVDYIRNTQILVLGIGRADKMAARRGLSEEEITKLLEEGAVGEAFGTYFGKSGKSIRRINSVGICLDDFKDVQHMIAVTGGSSKAEAIEAVRLHNRNAVLITDEGAARKIVSILKSQYNEF</sequence>
<dbReference type="Gene3D" id="1.10.10.10">
    <property type="entry name" value="Winged helix-like DNA-binding domain superfamily/Winged helix DNA-binding domain"/>
    <property type="match status" value="1"/>
</dbReference>
<proteinExistence type="inferred from homology"/>
<comment type="caution">
    <text evidence="7">The sequence shown here is derived from an EMBL/GenBank/DDBJ whole genome shotgun (WGS) entry which is preliminary data.</text>
</comment>
<evidence type="ECO:0000256" key="1">
    <source>
        <dbReference type="ARBA" id="ARBA00010466"/>
    </source>
</evidence>
<reference evidence="7" key="1">
    <citation type="submission" date="2021-03" db="EMBL/GenBank/DDBJ databases">
        <title>Proteiniclasticum marinus sp. nov., isolated from tidal flat sediment.</title>
        <authorList>
            <person name="Namirimu T."/>
            <person name="Yang J.-A."/>
            <person name="Yang S.-H."/>
            <person name="Kim Y.-J."/>
            <person name="Kwon K.K."/>
        </authorList>
    </citation>
    <scope>NUCLEOTIDE SEQUENCE</scope>
    <source>
        <strain evidence="7">SCR006</strain>
    </source>
</reference>
<dbReference type="EMBL" id="JAFNJU010000013">
    <property type="protein sequence ID" value="MBO1266188.1"/>
    <property type="molecule type" value="Genomic_DNA"/>
</dbReference>
<dbReference type="Proteomes" id="UP000664218">
    <property type="component" value="Unassembled WGS sequence"/>
</dbReference>
<dbReference type="SUPFAM" id="SSF46785">
    <property type="entry name" value="Winged helix' DNA-binding domain"/>
    <property type="match status" value="1"/>
</dbReference>
<dbReference type="RefSeq" id="WP_207600712.1">
    <property type="nucleotide sequence ID" value="NZ_JAFNJU010000013.1"/>
</dbReference>
<dbReference type="Pfam" id="PF21715">
    <property type="entry name" value="CggR_N"/>
    <property type="match status" value="1"/>
</dbReference>
<evidence type="ECO:0000256" key="2">
    <source>
        <dbReference type="ARBA" id="ARBA00023015"/>
    </source>
</evidence>
<evidence type="ECO:0000259" key="6">
    <source>
        <dbReference type="Pfam" id="PF21715"/>
    </source>
</evidence>
<keyword evidence="4" id="KW-0804">Transcription</keyword>
<accession>A0A939KKG2</accession>
<gene>
    <name evidence="7" type="ORF">J3A84_14220</name>
</gene>
<organism evidence="7 8">
    <name type="scientific">Proteiniclasticum aestuarii</name>
    <dbReference type="NCBI Taxonomy" id="2817862"/>
    <lineage>
        <taxon>Bacteria</taxon>
        <taxon>Bacillati</taxon>
        <taxon>Bacillota</taxon>
        <taxon>Clostridia</taxon>
        <taxon>Eubacteriales</taxon>
        <taxon>Clostridiaceae</taxon>
        <taxon>Proteiniclasticum</taxon>
    </lineage>
</organism>
<evidence type="ECO:0000256" key="4">
    <source>
        <dbReference type="ARBA" id="ARBA00023163"/>
    </source>
</evidence>
<evidence type="ECO:0000313" key="7">
    <source>
        <dbReference type="EMBL" id="MBO1266188.1"/>
    </source>
</evidence>
<keyword evidence="3" id="KW-0238">DNA-binding</keyword>